<dbReference type="EMBL" id="MCFJ01000004">
    <property type="protein sequence ID" value="ORY67004.1"/>
    <property type="molecule type" value="Genomic_DNA"/>
</dbReference>
<comment type="caution">
    <text evidence="2">The sequence shown here is derived from an EMBL/GenBank/DDBJ whole genome shotgun (WGS) entry which is preliminary data.</text>
</comment>
<reference evidence="2 3" key="1">
    <citation type="submission" date="2016-07" db="EMBL/GenBank/DDBJ databases">
        <title>Pervasive Adenine N6-methylation of Active Genes in Fungi.</title>
        <authorList>
            <consortium name="DOE Joint Genome Institute"/>
            <person name="Mondo S.J."/>
            <person name="Dannebaum R.O."/>
            <person name="Kuo R.C."/>
            <person name="Labutti K."/>
            <person name="Haridas S."/>
            <person name="Kuo A."/>
            <person name="Salamov A."/>
            <person name="Ahrendt S.R."/>
            <person name="Lipzen A."/>
            <person name="Sullivan W."/>
            <person name="Andreopoulos W.B."/>
            <person name="Clum A."/>
            <person name="Lindquist E."/>
            <person name="Daum C."/>
            <person name="Ramamoorthy G.K."/>
            <person name="Gryganskyi A."/>
            <person name="Culley D."/>
            <person name="Magnuson J.K."/>
            <person name="James T.Y."/>
            <person name="O'Malley M.A."/>
            <person name="Stajich J.E."/>
            <person name="Spatafora J.W."/>
            <person name="Visel A."/>
            <person name="Grigoriev I.V."/>
        </authorList>
    </citation>
    <scope>NUCLEOTIDE SEQUENCE [LARGE SCALE GENOMIC DNA]</scope>
    <source>
        <strain evidence="2 3">CBS 129021</strain>
    </source>
</reference>
<dbReference type="RefSeq" id="XP_040717628.1">
    <property type="nucleotide sequence ID" value="XM_040862913.1"/>
</dbReference>
<evidence type="ECO:0000313" key="3">
    <source>
        <dbReference type="Proteomes" id="UP000193689"/>
    </source>
</evidence>
<dbReference type="Gene3D" id="3.10.450.50">
    <property type="match status" value="1"/>
</dbReference>
<evidence type="ECO:0000259" key="1">
    <source>
        <dbReference type="Pfam" id="PF13577"/>
    </source>
</evidence>
<dbReference type="OrthoDB" id="2148716at2759"/>
<dbReference type="Pfam" id="PF13577">
    <property type="entry name" value="SnoaL_4"/>
    <property type="match status" value="1"/>
</dbReference>
<dbReference type="Proteomes" id="UP000193689">
    <property type="component" value="Unassembled WGS sequence"/>
</dbReference>
<sequence>MAPANPLDYIAIQNTISRYCIALDTQDWDLLKEIFTTDVYASYPFRDPMKGVQTLVDAIKRRLSPITSQHALTTQMLEIAEEGKSAKATTYFTGIHFGKGKWQGKEVTAWGKYVDDLVVVDGNPGVPGASGKWLISRRDVVFMGRLGEEGVMQGS</sequence>
<dbReference type="InterPro" id="IPR037401">
    <property type="entry name" value="SnoaL-like"/>
</dbReference>
<gene>
    <name evidence="2" type="ORF">BCR38DRAFT_472526</name>
</gene>
<evidence type="ECO:0000313" key="2">
    <source>
        <dbReference type="EMBL" id="ORY67004.1"/>
    </source>
</evidence>
<dbReference type="SUPFAM" id="SSF54427">
    <property type="entry name" value="NTF2-like"/>
    <property type="match status" value="1"/>
</dbReference>
<keyword evidence="3" id="KW-1185">Reference proteome</keyword>
<dbReference type="InterPro" id="IPR032710">
    <property type="entry name" value="NTF2-like_dom_sf"/>
</dbReference>
<organism evidence="2 3">
    <name type="scientific">Pseudomassariella vexata</name>
    <dbReference type="NCBI Taxonomy" id="1141098"/>
    <lineage>
        <taxon>Eukaryota</taxon>
        <taxon>Fungi</taxon>
        <taxon>Dikarya</taxon>
        <taxon>Ascomycota</taxon>
        <taxon>Pezizomycotina</taxon>
        <taxon>Sordariomycetes</taxon>
        <taxon>Xylariomycetidae</taxon>
        <taxon>Amphisphaeriales</taxon>
        <taxon>Pseudomassariaceae</taxon>
        <taxon>Pseudomassariella</taxon>
    </lineage>
</organism>
<name>A0A1Y2E6P4_9PEZI</name>
<proteinExistence type="predicted"/>
<dbReference type="AlphaFoldDB" id="A0A1Y2E6P4"/>
<accession>A0A1Y2E6P4</accession>
<protein>
    <recommendedName>
        <fullName evidence="1">SnoaL-like domain-containing protein</fullName>
    </recommendedName>
</protein>
<dbReference type="CDD" id="cd00531">
    <property type="entry name" value="NTF2_like"/>
    <property type="match status" value="1"/>
</dbReference>
<dbReference type="GeneID" id="63779125"/>
<dbReference type="InParanoid" id="A0A1Y2E6P4"/>
<feature type="domain" description="SnoaL-like" evidence="1">
    <location>
        <begin position="8"/>
        <end position="138"/>
    </location>
</feature>